<reference evidence="1 2" key="1">
    <citation type="submission" date="2019-03" db="EMBL/GenBank/DDBJ databases">
        <title>Genomic Encyclopedia of Archaeal and Bacterial Type Strains, Phase II (KMG-II): from individual species to whole genera.</title>
        <authorList>
            <person name="Goeker M."/>
        </authorList>
    </citation>
    <scope>NUCLEOTIDE SEQUENCE [LARGE SCALE GENOMIC DNA]</scope>
    <source>
        <strain evidence="1 2">DSM 29467</strain>
    </source>
</reference>
<gene>
    <name evidence="1" type="ORF">BDE40_3626</name>
</gene>
<dbReference type="AlphaFoldDB" id="A0A4R7LBB8"/>
<comment type="caution">
    <text evidence="1">The sequence shown here is derived from an EMBL/GenBank/DDBJ whole genome shotgun (WGS) entry which is preliminary data.</text>
</comment>
<dbReference type="RefSeq" id="WP_088664985.1">
    <property type="nucleotide sequence ID" value="NZ_SOBH01000005.1"/>
</dbReference>
<evidence type="ECO:0000313" key="2">
    <source>
        <dbReference type="Proteomes" id="UP000294563"/>
    </source>
</evidence>
<keyword evidence="2" id="KW-1185">Reference proteome</keyword>
<sequence>MEYTYPINFVGHDQWMNSGYDPGLSHGDVITRDGEIIGKWRVVGYDPNDEYSGGRFEFTASGKDAVKFTEHFASLDVRMSRGFALSTLTRTIREWYEASNPTIS</sequence>
<protein>
    <submittedName>
        <fullName evidence="1">Uncharacterized protein</fullName>
    </submittedName>
</protein>
<dbReference type="Proteomes" id="UP000294563">
    <property type="component" value="Unassembled WGS sequence"/>
</dbReference>
<evidence type="ECO:0000313" key="1">
    <source>
        <dbReference type="EMBL" id="TDT72773.1"/>
    </source>
</evidence>
<accession>A0A4R7LBB8</accession>
<organism evidence="1 2">
    <name type="scientific">Litoreibacter halocynthiae</name>
    <dbReference type="NCBI Taxonomy" id="1242689"/>
    <lineage>
        <taxon>Bacteria</taxon>
        <taxon>Pseudomonadati</taxon>
        <taxon>Pseudomonadota</taxon>
        <taxon>Alphaproteobacteria</taxon>
        <taxon>Rhodobacterales</taxon>
        <taxon>Roseobacteraceae</taxon>
        <taxon>Litoreibacter</taxon>
    </lineage>
</organism>
<dbReference type="EMBL" id="SOBH01000005">
    <property type="protein sequence ID" value="TDT72773.1"/>
    <property type="molecule type" value="Genomic_DNA"/>
</dbReference>
<name>A0A4R7LBB8_9RHOB</name>
<dbReference type="OrthoDB" id="8456421at2"/>
<proteinExistence type="predicted"/>